<feature type="non-terminal residue" evidence="2">
    <location>
        <position position="1"/>
    </location>
</feature>
<evidence type="ECO:0000313" key="2">
    <source>
        <dbReference type="EMBL" id="GMR37889.1"/>
    </source>
</evidence>
<dbReference type="Proteomes" id="UP001328107">
    <property type="component" value="Unassembled WGS sequence"/>
</dbReference>
<evidence type="ECO:0000313" key="3">
    <source>
        <dbReference type="Proteomes" id="UP001328107"/>
    </source>
</evidence>
<sequence length="254" mass="29164">NQIFKITSIFIDRMENIVQSVINLLQEVVVGNANPEVRLMVQINSQHSYTMIPIDALPFEPELILTQDHDRRREEQLDGLVYGLTASVKIGMRWMSEREIVRRRLIKRENVEFEEEEQNEFMGFENIEEQHSKVQSEEESSDSCSDEDSDGEESDSEWDSHYSGCSSIDNAHLPVEMSKKKQSMLGRGKDKHFECKVCGKITRKGDALLSVKNVAEGLLENTDLIITSKHIWDLTRGRKLNAGNARRLSFVHNP</sequence>
<gene>
    <name evidence="2" type="ORF">PMAYCL1PPCAC_08084</name>
</gene>
<feature type="region of interest" description="Disordered" evidence="1">
    <location>
        <begin position="117"/>
        <end position="162"/>
    </location>
</feature>
<protein>
    <submittedName>
        <fullName evidence="2">Uncharacterized protein</fullName>
    </submittedName>
</protein>
<feature type="compositionally biased region" description="Acidic residues" evidence="1">
    <location>
        <begin position="137"/>
        <end position="157"/>
    </location>
</feature>
<evidence type="ECO:0000256" key="1">
    <source>
        <dbReference type="SAM" id="MobiDB-lite"/>
    </source>
</evidence>
<accession>A0AAN4ZE63</accession>
<proteinExistence type="predicted"/>
<comment type="caution">
    <text evidence="2">The sequence shown here is derived from an EMBL/GenBank/DDBJ whole genome shotgun (WGS) entry which is preliminary data.</text>
</comment>
<name>A0AAN4ZE63_9BILA</name>
<keyword evidence="3" id="KW-1185">Reference proteome</keyword>
<dbReference type="EMBL" id="BTRK01000002">
    <property type="protein sequence ID" value="GMR37889.1"/>
    <property type="molecule type" value="Genomic_DNA"/>
</dbReference>
<dbReference type="AlphaFoldDB" id="A0AAN4ZE63"/>
<organism evidence="2 3">
    <name type="scientific">Pristionchus mayeri</name>
    <dbReference type="NCBI Taxonomy" id="1317129"/>
    <lineage>
        <taxon>Eukaryota</taxon>
        <taxon>Metazoa</taxon>
        <taxon>Ecdysozoa</taxon>
        <taxon>Nematoda</taxon>
        <taxon>Chromadorea</taxon>
        <taxon>Rhabditida</taxon>
        <taxon>Rhabditina</taxon>
        <taxon>Diplogasteromorpha</taxon>
        <taxon>Diplogasteroidea</taxon>
        <taxon>Neodiplogasteridae</taxon>
        <taxon>Pristionchus</taxon>
    </lineage>
</organism>
<reference evidence="3" key="1">
    <citation type="submission" date="2022-10" db="EMBL/GenBank/DDBJ databases">
        <title>Genome assembly of Pristionchus species.</title>
        <authorList>
            <person name="Yoshida K."/>
            <person name="Sommer R.J."/>
        </authorList>
    </citation>
    <scope>NUCLEOTIDE SEQUENCE [LARGE SCALE GENOMIC DNA]</scope>
    <source>
        <strain evidence="3">RS5460</strain>
    </source>
</reference>